<organism evidence="1 2">
    <name type="scientific">Pontibacterium sinense</name>
    <dbReference type="NCBI Taxonomy" id="2781979"/>
    <lineage>
        <taxon>Bacteria</taxon>
        <taxon>Pseudomonadati</taxon>
        <taxon>Pseudomonadota</taxon>
        <taxon>Gammaproteobacteria</taxon>
        <taxon>Oceanospirillales</taxon>
        <taxon>Oceanospirillaceae</taxon>
        <taxon>Pontibacterium</taxon>
    </lineage>
</organism>
<dbReference type="Proteomes" id="UP000640333">
    <property type="component" value="Unassembled WGS sequence"/>
</dbReference>
<evidence type="ECO:0000313" key="2">
    <source>
        <dbReference type="Proteomes" id="UP000640333"/>
    </source>
</evidence>
<dbReference type="AlphaFoldDB" id="A0A8J7K678"/>
<dbReference type="Pfam" id="PF13650">
    <property type="entry name" value="Asp_protease_2"/>
    <property type="match status" value="1"/>
</dbReference>
<dbReference type="Gene3D" id="2.40.70.10">
    <property type="entry name" value="Acid Proteases"/>
    <property type="match status" value="1"/>
</dbReference>
<keyword evidence="1" id="KW-0645">Protease</keyword>
<keyword evidence="2" id="KW-1185">Reference proteome</keyword>
<sequence>MRIFVTLLILALLSPTVVARIYHYETEDGHKVYVDNLSRVPQQYRDQLDIREEPERSDVEESELQLQSLYRESRDDLSSYRQRLSEQLEQLEMPVMIRNNLVVAPVKLVYSGRSVKLNLVMDTGASATVLYKHALKPLRARYKRAGVAQVADGRFVPTEMLKVDRVVIGPYETKGVRTLVLDNPSGAGGAAGLLGNDFLLKAQYEIDHNRRLIIWEPNNYRLIKARISEIEAQMEQLREQIKRN</sequence>
<name>A0A8J7K678_9GAMM</name>
<proteinExistence type="predicted"/>
<dbReference type="GO" id="GO:0006508">
    <property type="term" value="P:proteolysis"/>
    <property type="evidence" value="ECO:0007669"/>
    <property type="project" value="UniProtKB-KW"/>
</dbReference>
<dbReference type="RefSeq" id="WP_193953664.1">
    <property type="nucleotide sequence ID" value="NZ_JADEYS010000011.1"/>
</dbReference>
<dbReference type="GO" id="GO:0008233">
    <property type="term" value="F:peptidase activity"/>
    <property type="evidence" value="ECO:0007669"/>
    <property type="project" value="UniProtKB-KW"/>
</dbReference>
<dbReference type="InterPro" id="IPR021109">
    <property type="entry name" value="Peptidase_aspartic_dom_sf"/>
</dbReference>
<reference evidence="1" key="1">
    <citation type="submission" date="2020-10" db="EMBL/GenBank/DDBJ databases">
        <title>Bacterium isolated from coastal waters sediment.</title>
        <authorList>
            <person name="Chen R.-J."/>
            <person name="Lu D.-C."/>
            <person name="Zhu K.-L."/>
            <person name="Du Z.-J."/>
        </authorList>
    </citation>
    <scope>NUCLEOTIDE SEQUENCE</scope>
    <source>
        <strain evidence="1">N1Y112</strain>
    </source>
</reference>
<accession>A0A8J7K678</accession>
<comment type="caution">
    <text evidence="1">The sequence shown here is derived from an EMBL/GenBank/DDBJ whole genome shotgun (WGS) entry which is preliminary data.</text>
</comment>
<keyword evidence="1" id="KW-0378">Hydrolase</keyword>
<gene>
    <name evidence="1" type="ORF">IOQ59_12250</name>
</gene>
<protein>
    <submittedName>
        <fullName evidence="1">Aspartyl protease family protein</fullName>
    </submittedName>
</protein>
<dbReference type="EMBL" id="JADEYS010000011">
    <property type="protein sequence ID" value="MBE9398030.1"/>
    <property type="molecule type" value="Genomic_DNA"/>
</dbReference>
<evidence type="ECO:0000313" key="1">
    <source>
        <dbReference type="EMBL" id="MBE9398030.1"/>
    </source>
</evidence>
<dbReference type="SUPFAM" id="SSF50630">
    <property type="entry name" value="Acid proteases"/>
    <property type="match status" value="1"/>
</dbReference>